<evidence type="ECO:0008006" key="3">
    <source>
        <dbReference type="Google" id="ProtNLM"/>
    </source>
</evidence>
<name>A0ABP8CMA1_9FLAO</name>
<sequence length="241" mass="28274">MKNIRLTTLFLFAFINTIVSQNTLELIALDHNSKKSSITHISEINFKILTKHKTIAIDPKMFFPVPCKFETFENKVKIEYQNIFNQTLDTTYIITSKKQKIYLLVDKMKDYEVKTFIETSLLENKKWNLEFSSGSCGINANTKLQIIPRENNTILKYKIVKKWNGSGKKIKEKNVIKLSKNDLDKLIIFEKKLRLLNDASKRCMPATYYYLTLGSNKLKFKDETCTNIYNDFLKELIERNN</sequence>
<dbReference type="Proteomes" id="UP001501682">
    <property type="component" value="Unassembled WGS sequence"/>
</dbReference>
<comment type="caution">
    <text evidence="1">The sequence shown here is derived from an EMBL/GenBank/DDBJ whole genome shotgun (WGS) entry which is preliminary data.</text>
</comment>
<gene>
    <name evidence="1" type="ORF">GCM10022292_05150</name>
</gene>
<protein>
    <recommendedName>
        <fullName evidence="3">DUF4468 domain-containing protein</fullName>
    </recommendedName>
</protein>
<organism evidence="1 2">
    <name type="scientific">Winogradskyella damuponensis</name>
    <dbReference type="NCBI Taxonomy" id="943939"/>
    <lineage>
        <taxon>Bacteria</taxon>
        <taxon>Pseudomonadati</taxon>
        <taxon>Bacteroidota</taxon>
        <taxon>Flavobacteriia</taxon>
        <taxon>Flavobacteriales</taxon>
        <taxon>Flavobacteriaceae</taxon>
        <taxon>Winogradskyella</taxon>
    </lineage>
</organism>
<evidence type="ECO:0000313" key="2">
    <source>
        <dbReference type="Proteomes" id="UP001501682"/>
    </source>
</evidence>
<keyword evidence="2" id="KW-1185">Reference proteome</keyword>
<dbReference type="RefSeq" id="WP_334469870.1">
    <property type="nucleotide sequence ID" value="NZ_BAABCB010000005.1"/>
</dbReference>
<dbReference type="EMBL" id="BAABCB010000005">
    <property type="protein sequence ID" value="GAA4240893.1"/>
    <property type="molecule type" value="Genomic_DNA"/>
</dbReference>
<accession>A0ABP8CMA1</accession>
<reference evidence="2" key="1">
    <citation type="journal article" date="2019" name="Int. J. Syst. Evol. Microbiol.">
        <title>The Global Catalogue of Microorganisms (GCM) 10K type strain sequencing project: providing services to taxonomists for standard genome sequencing and annotation.</title>
        <authorList>
            <consortium name="The Broad Institute Genomics Platform"/>
            <consortium name="The Broad Institute Genome Sequencing Center for Infectious Disease"/>
            <person name="Wu L."/>
            <person name="Ma J."/>
        </authorList>
    </citation>
    <scope>NUCLEOTIDE SEQUENCE [LARGE SCALE GENOMIC DNA]</scope>
    <source>
        <strain evidence="2">JCM 17633</strain>
    </source>
</reference>
<proteinExistence type="predicted"/>
<evidence type="ECO:0000313" key="1">
    <source>
        <dbReference type="EMBL" id="GAA4240893.1"/>
    </source>
</evidence>